<dbReference type="PROSITE" id="PS51900">
    <property type="entry name" value="CB"/>
    <property type="match status" value="1"/>
</dbReference>
<feature type="domain" description="Core-binding (CB)" evidence="2">
    <location>
        <begin position="1"/>
        <end position="47"/>
    </location>
</feature>
<dbReference type="RefSeq" id="WP_185165744.1">
    <property type="nucleotide sequence ID" value="NZ_JACKWY010000023.1"/>
</dbReference>
<evidence type="ECO:0000256" key="1">
    <source>
        <dbReference type="PROSITE-ProRule" id="PRU01248"/>
    </source>
</evidence>
<gene>
    <name evidence="3" type="ORF">H7E68_19175</name>
</gene>
<accession>A0A7X0VUQ9</accession>
<dbReference type="Proteomes" id="UP000585258">
    <property type="component" value="Unassembled WGS sequence"/>
</dbReference>
<proteinExistence type="predicted"/>
<reference evidence="3 4" key="1">
    <citation type="submission" date="2020-08" db="EMBL/GenBank/DDBJ databases">
        <title>Clostridia isolated from Swiss meat.</title>
        <authorList>
            <person name="Wambui J."/>
            <person name="Stevens M.J.A."/>
            <person name="Stephan R."/>
        </authorList>
    </citation>
    <scope>NUCLEOTIDE SEQUENCE [LARGE SCALE GENOMIC DNA]</scope>
    <source>
        <strain evidence="3 4">CM001</strain>
    </source>
</reference>
<sequence>MSELIENFKVSLIKEGKSPKIIESYIGDIKAFIEFLTTKGVDFNGNI</sequence>
<comment type="caution">
    <text evidence="3">The sequence shown here is derived from an EMBL/GenBank/DDBJ whole genome shotgun (WGS) entry which is preliminary data.</text>
</comment>
<evidence type="ECO:0000313" key="3">
    <source>
        <dbReference type="EMBL" id="MBB6716806.1"/>
    </source>
</evidence>
<name>A0A7X0VUQ9_9CLOT</name>
<dbReference type="AlphaFoldDB" id="A0A7X0VUQ9"/>
<protein>
    <recommendedName>
        <fullName evidence="2">Core-binding (CB) domain-containing protein</fullName>
    </recommendedName>
</protein>
<keyword evidence="1" id="KW-0238">DNA-binding</keyword>
<dbReference type="EMBL" id="JACKWY010000023">
    <property type="protein sequence ID" value="MBB6716806.1"/>
    <property type="molecule type" value="Genomic_DNA"/>
</dbReference>
<evidence type="ECO:0000313" key="4">
    <source>
        <dbReference type="Proteomes" id="UP000585258"/>
    </source>
</evidence>
<organism evidence="3 4">
    <name type="scientific">Clostridium gasigenes</name>
    <dbReference type="NCBI Taxonomy" id="94869"/>
    <lineage>
        <taxon>Bacteria</taxon>
        <taxon>Bacillati</taxon>
        <taxon>Bacillota</taxon>
        <taxon>Clostridia</taxon>
        <taxon>Eubacteriales</taxon>
        <taxon>Clostridiaceae</taxon>
        <taxon>Clostridium</taxon>
    </lineage>
</organism>
<evidence type="ECO:0000259" key="2">
    <source>
        <dbReference type="PROSITE" id="PS51900"/>
    </source>
</evidence>
<dbReference type="InterPro" id="IPR044068">
    <property type="entry name" value="CB"/>
</dbReference>
<dbReference type="GO" id="GO:0003677">
    <property type="term" value="F:DNA binding"/>
    <property type="evidence" value="ECO:0007669"/>
    <property type="project" value="UniProtKB-UniRule"/>
</dbReference>